<dbReference type="GO" id="GO:0042407">
    <property type="term" value="P:cristae formation"/>
    <property type="evidence" value="ECO:0007669"/>
    <property type="project" value="InterPro"/>
</dbReference>
<evidence type="ECO:0000256" key="1">
    <source>
        <dbReference type="ARBA" id="ARBA00004325"/>
    </source>
</evidence>
<evidence type="ECO:0000256" key="3">
    <source>
        <dbReference type="ARBA" id="ARBA00022692"/>
    </source>
</evidence>
<dbReference type="GO" id="GO:0061617">
    <property type="term" value="C:MICOS complex"/>
    <property type="evidence" value="ECO:0007669"/>
    <property type="project" value="UniProtKB-UniRule"/>
</dbReference>
<dbReference type="eggNOG" id="KOG4798">
    <property type="taxonomic scope" value="Eukaryota"/>
</dbReference>
<comment type="similarity">
    <text evidence="2">Belongs to the apolipoprotein O/MICOS complex subunit Mic27 family.</text>
</comment>
<dbReference type="PANTHER" id="PTHR14564">
    <property type="entry name" value="MICOS COMPLEX SUBUNIT MIC26 / MIC27 FAMILY MEMBER"/>
    <property type="match status" value="1"/>
</dbReference>
<name>L9L9D6_TUPCH</name>
<reference evidence="9" key="2">
    <citation type="journal article" date="2013" name="Nat. Commun.">
        <title>Genome of the Chinese tree shrew.</title>
        <authorList>
            <person name="Fan Y."/>
            <person name="Huang Z.Y."/>
            <person name="Cao C.C."/>
            <person name="Chen C.S."/>
            <person name="Chen Y.X."/>
            <person name="Fan D.D."/>
            <person name="He J."/>
            <person name="Hou H.L."/>
            <person name="Hu L."/>
            <person name="Hu X.T."/>
            <person name="Jiang X.T."/>
            <person name="Lai R."/>
            <person name="Lang Y.S."/>
            <person name="Liang B."/>
            <person name="Liao S.G."/>
            <person name="Mu D."/>
            <person name="Ma Y.Y."/>
            <person name="Niu Y.Y."/>
            <person name="Sun X.Q."/>
            <person name="Xia J.Q."/>
            <person name="Xiao J."/>
            <person name="Xiong Z.Q."/>
            <person name="Xu L."/>
            <person name="Yang L."/>
            <person name="Zhang Y."/>
            <person name="Zhao W."/>
            <person name="Zhao X.D."/>
            <person name="Zheng Y.T."/>
            <person name="Zhou J.M."/>
            <person name="Zhu Y.B."/>
            <person name="Zhang G.J."/>
            <person name="Wang J."/>
            <person name="Yao Y.G."/>
        </authorList>
    </citation>
    <scope>NUCLEOTIDE SEQUENCE [LARGE SCALE GENOMIC DNA]</scope>
</reference>
<evidence type="ECO:0000256" key="4">
    <source>
        <dbReference type="ARBA" id="ARBA00022989"/>
    </source>
</evidence>
<evidence type="ECO:0000256" key="5">
    <source>
        <dbReference type="ARBA" id="ARBA00023128"/>
    </source>
</evidence>
<keyword evidence="7" id="KW-0999">Mitochondrion inner membrane</keyword>
<organism evidence="8 9">
    <name type="scientific">Tupaia chinensis</name>
    <name type="common">Chinese tree shrew</name>
    <name type="synonym">Tupaia belangeri chinensis</name>
    <dbReference type="NCBI Taxonomy" id="246437"/>
    <lineage>
        <taxon>Eukaryota</taxon>
        <taxon>Metazoa</taxon>
        <taxon>Chordata</taxon>
        <taxon>Craniata</taxon>
        <taxon>Vertebrata</taxon>
        <taxon>Euteleostomi</taxon>
        <taxon>Mammalia</taxon>
        <taxon>Eutheria</taxon>
        <taxon>Euarchontoglires</taxon>
        <taxon>Scandentia</taxon>
        <taxon>Tupaiidae</taxon>
        <taxon>Tupaia</taxon>
    </lineage>
</organism>
<evidence type="ECO:0000256" key="6">
    <source>
        <dbReference type="ARBA" id="ARBA00023136"/>
    </source>
</evidence>
<dbReference type="InParanoid" id="L9L9D6"/>
<protein>
    <recommendedName>
        <fullName evidence="7">MICOS complex subunit</fullName>
    </recommendedName>
</protein>
<keyword evidence="3" id="KW-0812">Transmembrane</keyword>
<comment type="subunit">
    <text evidence="7">Component of the mitochondrial contact site and cristae organizing system (MICOS) complex.</text>
</comment>
<dbReference type="EMBL" id="KB320462">
    <property type="protein sequence ID" value="ELW71483.1"/>
    <property type="molecule type" value="Genomic_DNA"/>
</dbReference>
<sequence>MVIDMAAIKMGKLTATPAGLIYTSISVYAAKEEESRKQLVKPEQLPIYTVPPLQSKCVEEQPGRLQTGFTSIRTTNSRYIGWCKGVYIFVKNGIMDTVQFGKDAYVYLKNPPRDFLPKMRMITVS</sequence>
<keyword evidence="6" id="KW-0472">Membrane</keyword>
<dbReference type="STRING" id="246437.L9L9D6"/>
<dbReference type="InterPro" id="IPR019166">
    <property type="entry name" value="MIC26/MIC27"/>
</dbReference>
<keyword evidence="5 7" id="KW-0496">Mitochondrion</keyword>
<keyword evidence="9" id="KW-1185">Reference proteome</keyword>
<dbReference type="Proteomes" id="UP000011518">
    <property type="component" value="Unassembled WGS sequence"/>
</dbReference>
<evidence type="ECO:0000256" key="7">
    <source>
        <dbReference type="RuleBase" id="RU363021"/>
    </source>
</evidence>
<evidence type="ECO:0000256" key="2">
    <source>
        <dbReference type="ARBA" id="ARBA00010904"/>
    </source>
</evidence>
<proteinExistence type="inferred from homology"/>
<comment type="subcellular location">
    <subcellularLocation>
        <location evidence="7">Mitochondrion inner membrane</location>
    </subcellularLocation>
    <subcellularLocation>
        <location evidence="1">Mitochondrion membrane</location>
    </subcellularLocation>
</comment>
<keyword evidence="4" id="KW-1133">Transmembrane helix</keyword>
<reference evidence="9" key="1">
    <citation type="submission" date="2012-07" db="EMBL/GenBank/DDBJ databases">
        <title>Genome of the Chinese tree shrew, a rising model animal genetically related to primates.</title>
        <authorList>
            <person name="Zhang G."/>
            <person name="Fan Y."/>
            <person name="Yao Y."/>
            <person name="Huang Z."/>
        </authorList>
    </citation>
    <scope>NUCLEOTIDE SEQUENCE [LARGE SCALE GENOMIC DNA]</scope>
</reference>
<evidence type="ECO:0000313" key="9">
    <source>
        <dbReference type="Proteomes" id="UP000011518"/>
    </source>
</evidence>
<evidence type="ECO:0000313" key="8">
    <source>
        <dbReference type="EMBL" id="ELW71483.1"/>
    </source>
</evidence>
<accession>L9L9D6</accession>
<dbReference type="AlphaFoldDB" id="L9L9D6"/>
<dbReference type="InterPro" id="IPR033182">
    <property type="entry name" value="MIC26/MIC27_animal"/>
</dbReference>
<dbReference type="Pfam" id="PF09769">
    <property type="entry name" value="ApoO"/>
    <property type="match status" value="1"/>
</dbReference>
<keyword evidence="8" id="KW-0449">Lipoprotein</keyword>
<comment type="function">
    <text evidence="7">Component of the MICOS complex, a large protein complex of the mitochondrial inner membrane that plays crucial roles in the maintenance of crista junctions, inner membrane architecture, and formation of contact sites to the outer membrane.</text>
</comment>
<gene>
    <name evidence="8" type="ORF">TREES_T100006222</name>
</gene>